<dbReference type="RefSeq" id="WP_188816352.1">
    <property type="nucleotide sequence ID" value="NZ_BMHT01000014.1"/>
</dbReference>
<organism evidence="2 3">
    <name type="scientific">Hymenobacter cavernae</name>
    <dbReference type="NCBI Taxonomy" id="2044852"/>
    <lineage>
        <taxon>Bacteria</taxon>
        <taxon>Pseudomonadati</taxon>
        <taxon>Bacteroidota</taxon>
        <taxon>Cytophagia</taxon>
        <taxon>Cytophagales</taxon>
        <taxon>Hymenobacteraceae</taxon>
        <taxon>Hymenobacter</taxon>
    </lineage>
</organism>
<feature type="chain" id="PRO_5046811595" description="DUF3108 domain-containing protein" evidence="1">
    <location>
        <begin position="24"/>
        <end position="217"/>
    </location>
</feature>
<dbReference type="PROSITE" id="PS51257">
    <property type="entry name" value="PROKAR_LIPOPROTEIN"/>
    <property type="match status" value="1"/>
</dbReference>
<evidence type="ECO:0008006" key="4">
    <source>
        <dbReference type="Google" id="ProtNLM"/>
    </source>
</evidence>
<keyword evidence="3" id="KW-1185">Reference proteome</keyword>
<accession>A0ABQ1UXJ2</accession>
<dbReference type="EMBL" id="BMHT01000014">
    <property type="protein sequence ID" value="GGF28237.1"/>
    <property type="molecule type" value="Genomic_DNA"/>
</dbReference>
<gene>
    <name evidence="2" type="ORF">GCM10011383_44990</name>
</gene>
<proteinExistence type="predicted"/>
<reference evidence="3" key="1">
    <citation type="journal article" date="2019" name="Int. J. Syst. Evol. Microbiol.">
        <title>The Global Catalogue of Microorganisms (GCM) 10K type strain sequencing project: providing services to taxonomists for standard genome sequencing and annotation.</title>
        <authorList>
            <consortium name="The Broad Institute Genomics Platform"/>
            <consortium name="The Broad Institute Genome Sequencing Center for Infectious Disease"/>
            <person name="Wu L."/>
            <person name="Ma J."/>
        </authorList>
    </citation>
    <scope>NUCLEOTIDE SEQUENCE [LARGE SCALE GENOMIC DNA]</scope>
    <source>
        <strain evidence="3">CGMCC 1.15197</strain>
    </source>
</reference>
<dbReference type="Proteomes" id="UP000632273">
    <property type="component" value="Unassembled WGS sequence"/>
</dbReference>
<evidence type="ECO:0000313" key="3">
    <source>
        <dbReference type="Proteomes" id="UP000632273"/>
    </source>
</evidence>
<evidence type="ECO:0000256" key="1">
    <source>
        <dbReference type="SAM" id="SignalP"/>
    </source>
</evidence>
<name>A0ABQ1UXJ2_9BACT</name>
<comment type="caution">
    <text evidence="2">The sequence shown here is derived from an EMBL/GenBank/DDBJ whole genome shotgun (WGS) entry which is preliminary data.</text>
</comment>
<sequence length="217" mass="24622">MKQCLPSTAIFLVGAVWWLSACTAPTNSAPELLKRYDYSIELSQSGHVYELRHKRWRYHAFKRNPVPVGTVMFAYWIHRPDGSGTSIFNPPKAALDTVEAALQPAQADSLFALTHAFFQSFSLTDVDTAGRIWKYSDDSSGRLQIHWRGQTLMGQIQELHTSTVARPSAAFYRVDSYFDRLFTPLTLQKKQGPVNIKKTYTTAWFCLFAIPPSLRLS</sequence>
<feature type="signal peptide" evidence="1">
    <location>
        <begin position="1"/>
        <end position="23"/>
    </location>
</feature>
<evidence type="ECO:0000313" key="2">
    <source>
        <dbReference type="EMBL" id="GGF28237.1"/>
    </source>
</evidence>
<protein>
    <recommendedName>
        <fullName evidence="4">DUF3108 domain-containing protein</fullName>
    </recommendedName>
</protein>
<keyword evidence="1" id="KW-0732">Signal</keyword>